<dbReference type="NCBIfam" id="NF041635">
    <property type="entry name" value="STM3941_fam"/>
    <property type="match status" value="1"/>
</dbReference>
<dbReference type="Proteomes" id="UP000831290">
    <property type="component" value="Chromosome"/>
</dbReference>
<dbReference type="RefSeq" id="WP_255845816.1">
    <property type="nucleotide sequence ID" value="NZ_CP094358.1"/>
</dbReference>
<keyword evidence="3" id="KW-1185">Reference proteome</keyword>
<dbReference type="AlphaFoldDB" id="A0A9E6ZNI5"/>
<feature type="transmembrane region" description="Helical" evidence="1">
    <location>
        <begin position="14"/>
        <end position="33"/>
    </location>
</feature>
<feature type="transmembrane region" description="Helical" evidence="1">
    <location>
        <begin position="45"/>
        <end position="65"/>
    </location>
</feature>
<name>A0A9E6ZNI5_9FLAO</name>
<dbReference type="KEGG" id="fbm:MQE35_07840"/>
<reference evidence="2" key="1">
    <citation type="submission" date="2022-03" db="EMBL/GenBank/DDBJ databases">
        <title>Description of Abyssus ytuae gen. nov., sp. nov., a novel member of the family Flavobacteriaceae isolated from the sediment of Mariana Trench.</title>
        <authorList>
            <person name="Zhang J."/>
            <person name="Xu X."/>
        </authorList>
    </citation>
    <scope>NUCLEOTIDE SEQUENCE</scope>
    <source>
        <strain evidence="2">MT3330</strain>
    </source>
</reference>
<sequence length="171" mass="19288">MNDTIVIPVSKKKLILAIAGCIVFVLLGIFMLVTDISSARYSPLLIKIIAIAGLVFFGGGAIFLIKRLFSSKSGLTISTEGIQDSLYELGLIKWEDISNVEIIDIMSNKIMLIHLHDPQKFVNRPQSKFKRKMMLYNINNYGTPVSISSHTLKCNFNDLNKLITEYLEKYK</sequence>
<gene>
    <name evidence="2" type="ORF">MQE35_07840</name>
</gene>
<accession>A0A9E6ZNI5</accession>
<evidence type="ECO:0000313" key="2">
    <source>
        <dbReference type="EMBL" id="UOB19199.1"/>
    </source>
</evidence>
<dbReference type="EMBL" id="CP094358">
    <property type="protein sequence ID" value="UOB19199.1"/>
    <property type="molecule type" value="Genomic_DNA"/>
</dbReference>
<organism evidence="2 3">
    <name type="scientific">Abyssalbus ytuae</name>
    <dbReference type="NCBI Taxonomy" id="2926907"/>
    <lineage>
        <taxon>Bacteria</taxon>
        <taxon>Pseudomonadati</taxon>
        <taxon>Bacteroidota</taxon>
        <taxon>Flavobacteriia</taxon>
        <taxon>Flavobacteriales</taxon>
        <taxon>Flavobacteriaceae</taxon>
        <taxon>Abyssalbus</taxon>
    </lineage>
</organism>
<protein>
    <submittedName>
        <fullName evidence="2">Uncharacterized protein</fullName>
    </submittedName>
</protein>
<evidence type="ECO:0000256" key="1">
    <source>
        <dbReference type="SAM" id="Phobius"/>
    </source>
</evidence>
<evidence type="ECO:0000313" key="3">
    <source>
        <dbReference type="Proteomes" id="UP000831290"/>
    </source>
</evidence>
<dbReference type="InterPro" id="IPR048136">
    <property type="entry name" value="STM3941-like"/>
</dbReference>
<keyword evidence="1" id="KW-0472">Membrane</keyword>
<keyword evidence="1" id="KW-0812">Transmembrane</keyword>
<proteinExistence type="predicted"/>
<keyword evidence="1" id="KW-1133">Transmembrane helix</keyword>